<dbReference type="EMBL" id="RKLO01000003">
    <property type="protein sequence ID" value="RVW03021.1"/>
    <property type="molecule type" value="Genomic_DNA"/>
</dbReference>
<sequence length="222" mass="24685">MSNQFFITRADMQALTSLLREIPSLVEDLAITLTRQDKTARCGARIGTHSDVQPLPMNLAASEAHELLNSTLTAWARHACESRAQVYTGSAATTGVARWLADHVTSLAMTEGCEEAHDEIEYAMRECRRACDFTNDRSVRHIDPNLIPELEALELTSAQCARTASDAGIPLSKRRVAYLGETRKGRIRKNNNGDWLYRFGDILDANGTPLRHDLGREQYVVG</sequence>
<reference evidence="1 2" key="1">
    <citation type="submission" date="2018-11" db="EMBL/GenBank/DDBJ databases">
        <title>Rhodococcus spongicola sp. nov. and Rhodococcus xishaensis sp. nov. from marine sponges.</title>
        <authorList>
            <person name="Li L."/>
            <person name="Lin H.W."/>
        </authorList>
    </citation>
    <scope>NUCLEOTIDE SEQUENCE [LARGE SCALE GENOMIC DNA]</scope>
    <source>
        <strain evidence="1 2">LHW51113</strain>
    </source>
</reference>
<dbReference type="AlphaFoldDB" id="A0A3S3B4K0"/>
<keyword evidence="2" id="KW-1185">Reference proteome</keyword>
<dbReference type="OrthoDB" id="4467078at2"/>
<proteinExistence type="predicted"/>
<dbReference type="RefSeq" id="WP_127953641.1">
    <property type="nucleotide sequence ID" value="NZ_RKLO01000003.1"/>
</dbReference>
<dbReference type="Proteomes" id="UP000283479">
    <property type="component" value="Unassembled WGS sequence"/>
</dbReference>
<name>A0A3S3B4K0_9NOCA</name>
<comment type="caution">
    <text evidence="1">The sequence shown here is derived from an EMBL/GenBank/DDBJ whole genome shotgun (WGS) entry which is preliminary data.</text>
</comment>
<organism evidence="1 2">
    <name type="scientific">Rhodococcus xishaensis</name>
    <dbReference type="NCBI Taxonomy" id="2487364"/>
    <lineage>
        <taxon>Bacteria</taxon>
        <taxon>Bacillati</taxon>
        <taxon>Actinomycetota</taxon>
        <taxon>Actinomycetes</taxon>
        <taxon>Mycobacteriales</taxon>
        <taxon>Nocardiaceae</taxon>
        <taxon>Rhodococcus</taxon>
    </lineage>
</organism>
<evidence type="ECO:0000313" key="1">
    <source>
        <dbReference type="EMBL" id="RVW03021.1"/>
    </source>
</evidence>
<gene>
    <name evidence="1" type="ORF">EGT50_09945</name>
</gene>
<protein>
    <submittedName>
        <fullName evidence="1">Uncharacterized protein</fullName>
    </submittedName>
</protein>
<accession>A0A3S3B4K0</accession>
<evidence type="ECO:0000313" key="2">
    <source>
        <dbReference type="Proteomes" id="UP000283479"/>
    </source>
</evidence>